<feature type="domain" description="RING-type" evidence="17">
    <location>
        <begin position="3141"/>
        <end position="3192"/>
    </location>
</feature>
<evidence type="ECO:0000256" key="5">
    <source>
        <dbReference type="ARBA" id="ARBA00012249"/>
    </source>
</evidence>
<dbReference type="SUPFAM" id="SSF81296">
    <property type="entry name" value="E set domains"/>
    <property type="match status" value="1"/>
</dbReference>
<dbReference type="InParanoid" id="A0A1X7UCF6"/>
<evidence type="ECO:0000313" key="19">
    <source>
        <dbReference type="EnsemblMetazoa" id="Aqu2.1.25339_001"/>
    </source>
</evidence>
<evidence type="ECO:0000256" key="16">
    <source>
        <dbReference type="SAM" id="MobiDB-lite"/>
    </source>
</evidence>
<dbReference type="UniPathway" id="UPA00143"/>
<feature type="region of interest" description="Disordered" evidence="16">
    <location>
        <begin position="1950"/>
        <end position="1971"/>
    </location>
</feature>
<evidence type="ECO:0000256" key="3">
    <source>
        <dbReference type="ARBA" id="ARBA00004906"/>
    </source>
</evidence>
<sequence length="3392" mass="370041">MVYSTVWCYQGIEEGDEDLDVISEDDDEHICPKGEHTWTNERCLICQFCKYCTGYGPSCCNEGMPDRDPGKDCGCGSGDSGCSICGCCKVCAGLTDSWGGGMTFHELEDLDPDSYDRILRARSKASSAKKEKKEDKGMGLQLLFGSGGEAGGESDSKEGPESGDASELLSTKTAAAIALPEDQTVMQISCGAFHTALLLHSGDVYVFGNGNHGQLGQGNNKPCGHPVKVPLPGPAQQVSCGDNHTVVLLANGDVYTFGKHQEGQLGRPPSDDKEWHMVPGCVTLSDSYKSKWISASNNQTFISVDESLVSDDLLNKTVVFGHTDCIGLLPPSIDEMKSSLVVINPTTLLSKKLDGDEQESLSGRSLCIDPEYNVLWSFDASSFEICCYNPVAAEVKDSEGTILSPSLCLPQSKGSVITRFHASMNLLSSLHTLSTNPPLSLQALTGRKMKSFSVDDYHIVSRFNSHGGGWGYNAGSIEAILFSPDQDILLGGFGLYGGRGQYNVEVKVLEVGDSPDEGEGTLLVSAEEKGYTCERNKTFRLLLERPVVLLAYHWYAVHCMIVSPSGASTDAGSSGLGETTGPDKVVFKFKGSRKSNNGTDVSSGQIPEILYRIPEFEQESGVSIQLLDKDFSLAVSPDGLQAVQNILEWSWSSLVQSEAVLADHYRLIVQCSLGIISAHIKEVYPAKGINKKAPPDSPELAECVYRTLWLIKKIFSSRQSSLEQFQDVMVSCRECFTSCFHAFYPSALLKWFSLCTLLQQIDPSDAIAGFPGDNLLSAVLDALSSPSYSYIGLSYDNSYNFDTVLHNSSQEERFPILTEFMQNKTLEDYSGGVELLSFTAVSTKLLSLVSGTLRAELAQQILPSSVVVQKAGEFLISRINELALCSSYPEAASLSGLPLTSTKRRDKISETSTRFTSREAGYPALTVTDVLFSVNKPVLLNGLCVFGGPGEEIYNYEASVLNKDDDVMVSHSGSFNCSDCYGESNLVNLLFQEPLKLEPELVYTARVTLTGGSSYTLGSEGETKVGGAGGVVFTLHPGAGPEADPTAGPVAKFLYSSHSPGPQTIVQLSVHISSVLLELTVSFLEYLLNNGLTNEAVSVISSSFLISKLLPTAIAHLGPIASLQPKSTVSVLDIIKRTLPVVSTVVKTLNSSTDYSELTHYAVVETDHPYKPSSVSHFKVKFPTPVSWMTLEFDPRCGFAQQEDKLASLLVPREKGGADESVTTETSVTPMVGVSLDDLYTDFRRFGLQAPAGLVLIPGNEVHIVVNTETEYEKRDKSNHYGIKCKVIGYEWSPNPDQCLSLLEKELVTLGAVCAGSLLSEDLNLPYIDELPVSADPNDSEKADMRIVQAAAQEPDQSVDPDASDLELADKTQAPMVGKQVQLTVRTRDQEKQVVSVESMAVTSHNDGTYTVTWVPTSPGSYDIRVCIDGSLAGESHTYEVLPAIPSETDQKEEEEEEEETATEGSKEDEDKETFVIETIKRKIFTGEKAQGVRVRAQPSFAAPAVGLIKPGYVLCYTDEVENDAGTWVKLTYESLMELKCTKKEGYALAYSKAKNDEFLEYHEPKEVKRTIKKKGKVDKRKDGPGTYTVVQCGAAGHNIRSKPNMKGCPLGRLSKGSIINAVEEAENDDGIWLKLSPESVLKYTQQHSPDPEGWTLVVHPSGRIFLAQDGDESYQSNDFQSSSAAFPTAASVFGTPSSSATSLFGSSEAPPLPPRPPGAKGPVKLAFGGQIDSKDNEGLKESEGSPLTGEDKGEEKKEKGEEKKEKGEEEKVKQATASLNSRRRRVTIKTDKEDKIEEEKEKEDEKPSDMEKSDVTLQPHSSATPPKKRQALSPAVAECQRAIYAAFLWQEGLVHDAMASSLYIKFHPSVIKEEELTTPTNGEKGGAAVSVEGGKSDEKLPATLHHLVTFWEEMSQKVIDQSSLSFSPPKVPSYAQELLKRYEEEKKEMEKLKKEKEKKSGGGASPAGGGATKCELCDVSFPDPVTYHMKDAHSGCGNHANGWGYNSRGSYCSGWAGNCGDGGRGGSTWYLMCKECHAKYLAQKEENKKKVVKPISVPKMKTRKPGKARSLPVMSSVQGMLLNAKFLLEVSTRPVSGEGPKSKTTPLPTGGAGVPDLARQVSTPDDSVVGVVSDITETSVFSHPDKSKEEPPLRSSLPRPIPALGRSISMATGGADPTMKRTFSDSGEEPVPTFNRQLTGVGHRGSEGVSSSLMHKPSMALANLMYMRSISKDDSGYERIMKFIGTYHDLLGLKTTMKHMMRIASLRATALEFFEWLLLQVDSPSVVHDILWQFVRSVSDHPMIQAAATAKALREEEESEEKESESKDLSLGRNPLTGLDGSGFMMQKLRNVFHSFLQTIANKMSKLPVGSVAQQIALRCWCLDFQSQDHSFLLQSHVFANISEALSVMEEVEGDKVASNKTQSEPVVQLMINILHEGKLKVSSNDGMSNSLTDGSTETFWESRDEPRGKPRTITLAYERKIKPFGACIHIDNTKDSGQRVEQLALLVGPDEDGLKEVDKCKLSTGHSGWKTLTVPADIPDISLVRFELRGSQNNVRARQVALLEYPELTHSASNGAVNSELAMQKDCEAEALRLFRLLTSQVFGGLLDTQHKPTEQREETDTGDQSEGGGGGVGGDEETSSMANILFNKSKLSNLQKAVCQHIMDSVHKETIRIKGEWEEELKNPKPTATPPSRQASQDPSYAEEGSSPSKSPDAYCSELLTMLSGLSQNELGCAYLADQAQLVKDLTSLLHTASTKIQLQVCSLLRFILPYIKPREFATMTDVTVLPPLGYSAIAEAVNSASTINQLGLLDCLLAVIAKALSVQVKVKGRGSNILQKLTGDSTITAAVTLAALKNPKPVAGETHVRPLRWYLQGSIEQEVAIEIVKLLKDMTKSVLKGHWKDYAKSAIGQAVLHLTKVNEEARNADPGMYSHTFWLCLAALCVIDEEHAEALSSGQWLGQDGKPQTKPLCDNHDDGETKALILCDVCGNLCGECDRVLHYHKKNHHHNRQVFKEEEEAVKVDLHEGCGRIKLYWTMALADSRTLKGMVEFKDTVGGSGKGACRFCGTTSNTGLLAIGNVCPDPECQERSRSVCTKTLSCGHYCCGVKDEKKCLPCLHGCVPKEGVTAPPLKQDADDMCMICYTEGLSCAPSIQLECGHVFHYHCCRDALSKKWSGPRITFRFMFCSICEDKPISHPHLEDVSKPLTDLYSDVTRKCLLRLEYENQTKCEAVTSPTSKFYQKPQEYAMWKYAYYVCYKCKKAYYGGEAHCAEAVGSDDYDPTELVCPSCSNTGGQLQVCPKHGTDFLEYKCRYCCSVAVYFCFGTTHFCNPCHDDFQRVTSIAKSDLPQCPVGPRAKPLSGSECPLHVKHPPTGEEFALGCGVCRNAQTF</sequence>
<organism evidence="19">
    <name type="scientific">Amphimedon queenslandica</name>
    <name type="common">Sponge</name>
    <dbReference type="NCBI Taxonomy" id="400682"/>
    <lineage>
        <taxon>Eukaryota</taxon>
        <taxon>Metazoa</taxon>
        <taxon>Porifera</taxon>
        <taxon>Demospongiae</taxon>
        <taxon>Heteroscleromorpha</taxon>
        <taxon>Haplosclerida</taxon>
        <taxon>Niphatidae</taxon>
        <taxon>Amphimedon</taxon>
    </lineage>
</organism>
<evidence type="ECO:0000256" key="14">
    <source>
        <dbReference type="PROSITE-ProRule" id="PRU00175"/>
    </source>
</evidence>
<dbReference type="InterPro" id="IPR012983">
    <property type="entry name" value="PHR"/>
</dbReference>
<feature type="region of interest" description="Disordered" evidence="16">
    <location>
        <begin position="2141"/>
        <end position="2213"/>
    </location>
</feature>
<reference evidence="19" key="1">
    <citation type="submission" date="2017-05" db="UniProtKB">
        <authorList>
            <consortium name="EnsemblMetazoa"/>
        </authorList>
    </citation>
    <scope>IDENTIFICATION</scope>
</reference>
<dbReference type="InterPro" id="IPR000408">
    <property type="entry name" value="Reg_chr_condens"/>
</dbReference>
<feature type="region of interest" description="Disordered" evidence="16">
    <location>
        <begin position="2610"/>
        <end position="2641"/>
    </location>
</feature>
<dbReference type="Pfam" id="PF00630">
    <property type="entry name" value="Filamin"/>
    <property type="match status" value="1"/>
</dbReference>
<feature type="region of interest" description="Disordered" evidence="16">
    <location>
        <begin position="2680"/>
        <end position="2715"/>
    </location>
</feature>
<evidence type="ECO:0000256" key="15">
    <source>
        <dbReference type="PROSITE-ProRule" id="PRU00235"/>
    </source>
</evidence>
<keyword evidence="9 14" id="KW-0863">Zinc-finger</keyword>
<comment type="pathway">
    <text evidence="3">Protein modification; protein ubiquitination.</text>
</comment>
<protein>
    <recommendedName>
        <fullName evidence="5">RCR-type E3 ubiquitin transferase</fullName>
        <ecNumber evidence="5">2.3.2.33</ecNumber>
    </recommendedName>
</protein>
<feature type="compositionally biased region" description="Basic and acidic residues" evidence="16">
    <location>
        <begin position="1789"/>
        <end position="1815"/>
    </location>
</feature>
<dbReference type="PROSITE" id="PS51284">
    <property type="entry name" value="DOC"/>
    <property type="match status" value="1"/>
</dbReference>
<keyword evidence="6" id="KW-0808">Transferase</keyword>
<keyword evidence="11" id="KW-0862">Zinc</keyword>
<dbReference type="Pfam" id="PF08005">
    <property type="entry name" value="PHR"/>
    <property type="match status" value="2"/>
</dbReference>
<dbReference type="EnsemblMetazoa" id="Aqu2.1.25339_001">
    <property type="protein sequence ID" value="Aqu2.1.25339_001"/>
    <property type="gene ID" value="Aqu2.1.25339"/>
</dbReference>
<keyword evidence="10" id="KW-0833">Ubl conjugation pathway</keyword>
<feature type="compositionally biased region" description="Polar residues" evidence="16">
    <location>
        <begin position="2446"/>
        <end position="2461"/>
    </location>
</feature>
<dbReference type="SUPFAM" id="SSF49785">
    <property type="entry name" value="Galactose-binding domain-like"/>
    <property type="match status" value="1"/>
</dbReference>
<dbReference type="PANTHER" id="PTHR45943:SF1">
    <property type="entry name" value="E3 UBIQUITIN-PROTEIN LIGASE MYCBP2"/>
    <property type="match status" value="1"/>
</dbReference>
<dbReference type="Gene3D" id="2.130.10.30">
    <property type="entry name" value="Regulator of chromosome condensation 1/beta-lactamase-inhibitor protein II"/>
    <property type="match status" value="1"/>
</dbReference>
<dbReference type="SUPFAM" id="SSF50985">
    <property type="entry name" value="RCC1/BLIP-II"/>
    <property type="match status" value="1"/>
</dbReference>
<dbReference type="STRING" id="400682.A0A1X7UCF6"/>
<feature type="compositionally biased region" description="Basic and acidic residues" evidence="16">
    <location>
        <begin position="2611"/>
        <end position="2622"/>
    </location>
</feature>
<dbReference type="InterPro" id="IPR009091">
    <property type="entry name" value="RCC1/BLIP-II"/>
</dbReference>
<feature type="region of interest" description="Disordered" evidence="16">
    <location>
        <begin position="1696"/>
        <end position="1833"/>
    </location>
</feature>
<feature type="compositionally biased region" description="Polar residues" evidence="16">
    <location>
        <begin position="1816"/>
        <end position="1825"/>
    </location>
</feature>
<keyword evidence="7" id="KW-0479">Metal-binding</keyword>
<dbReference type="SMART" id="SM00184">
    <property type="entry name" value="RING"/>
    <property type="match status" value="1"/>
</dbReference>
<dbReference type="PRINTS" id="PR00633">
    <property type="entry name" value="RCCNDNSATION"/>
</dbReference>
<evidence type="ECO:0000259" key="17">
    <source>
        <dbReference type="PROSITE" id="PS50089"/>
    </source>
</evidence>
<proteinExistence type="inferred from homology"/>
<dbReference type="InterPro" id="IPR004939">
    <property type="entry name" value="APC_su10/DOC_dom"/>
</dbReference>
<dbReference type="InterPro" id="IPR014756">
    <property type="entry name" value="Ig_E-set"/>
</dbReference>
<dbReference type="InterPro" id="IPR013783">
    <property type="entry name" value="Ig-like_fold"/>
</dbReference>
<dbReference type="FunFam" id="3.30.40.10:FF:000078">
    <property type="entry name" value="E3 ubiquitin-protein ligase MYCBP2 isoform X1"/>
    <property type="match status" value="1"/>
</dbReference>
<dbReference type="InterPro" id="IPR038648">
    <property type="entry name" value="PHR_sf"/>
</dbReference>
<feature type="compositionally biased region" description="Pro residues" evidence="16">
    <location>
        <begin position="1711"/>
        <end position="1720"/>
    </location>
</feature>
<dbReference type="EC" id="2.3.2.33" evidence="5"/>
<dbReference type="GO" id="GO:0005886">
    <property type="term" value="C:plasma membrane"/>
    <property type="evidence" value="ECO:0007669"/>
    <property type="project" value="TreeGrafter"/>
</dbReference>
<feature type="region of interest" description="Disordered" evidence="16">
    <location>
        <begin position="2446"/>
        <end position="2470"/>
    </location>
</feature>
<dbReference type="GO" id="GO:0016567">
    <property type="term" value="P:protein ubiquitination"/>
    <property type="evidence" value="ECO:0007669"/>
    <property type="project" value="UniProtKB-UniPathway"/>
</dbReference>
<evidence type="ECO:0000256" key="8">
    <source>
        <dbReference type="ARBA" id="ARBA00022737"/>
    </source>
</evidence>
<feature type="compositionally biased region" description="Basic and acidic residues" evidence="16">
    <location>
        <begin position="2144"/>
        <end position="2153"/>
    </location>
</feature>
<dbReference type="GO" id="GO:0005634">
    <property type="term" value="C:nucleus"/>
    <property type="evidence" value="ECO:0007669"/>
    <property type="project" value="TreeGrafter"/>
</dbReference>
<dbReference type="Gene3D" id="2.60.40.10">
    <property type="entry name" value="Immunoglobulins"/>
    <property type="match status" value="1"/>
</dbReference>
<evidence type="ECO:0000256" key="10">
    <source>
        <dbReference type="ARBA" id="ARBA00022786"/>
    </source>
</evidence>
<dbReference type="eggNOG" id="KOG1428">
    <property type="taxonomic scope" value="Eukaryota"/>
</dbReference>
<dbReference type="SMART" id="SM01337">
    <property type="entry name" value="APC10"/>
    <property type="match status" value="1"/>
</dbReference>
<evidence type="ECO:0000256" key="7">
    <source>
        <dbReference type="ARBA" id="ARBA00022723"/>
    </source>
</evidence>
<evidence type="ECO:0000256" key="12">
    <source>
        <dbReference type="ARBA" id="ARBA00023273"/>
    </source>
</evidence>
<evidence type="ECO:0000256" key="2">
    <source>
        <dbReference type="ARBA" id="ARBA00004489"/>
    </source>
</evidence>
<feature type="region of interest" description="Disordered" evidence="16">
    <location>
        <begin position="2094"/>
        <end position="2125"/>
    </location>
</feature>
<evidence type="ECO:0000259" key="18">
    <source>
        <dbReference type="PROSITE" id="PS51284"/>
    </source>
</evidence>
<dbReference type="PROSITE" id="PS50194">
    <property type="entry name" value="FILAMIN_REPEAT"/>
    <property type="match status" value="1"/>
</dbReference>
<evidence type="ECO:0000256" key="6">
    <source>
        <dbReference type="ARBA" id="ARBA00022679"/>
    </source>
</evidence>
<dbReference type="GO" id="GO:0061630">
    <property type="term" value="F:ubiquitin protein ligase activity"/>
    <property type="evidence" value="ECO:0007669"/>
    <property type="project" value="UniProtKB-EC"/>
</dbReference>
<dbReference type="Gene3D" id="2.60.120.260">
    <property type="entry name" value="Galactose-binding domain-like"/>
    <property type="match status" value="1"/>
</dbReference>
<evidence type="ECO:0000256" key="13">
    <source>
        <dbReference type="PROSITE-ProRule" id="PRU00087"/>
    </source>
</evidence>
<feature type="repeat" description="RCC1" evidence="15">
    <location>
        <begin position="202"/>
        <end position="251"/>
    </location>
</feature>
<dbReference type="OrthoDB" id="6050183at2759"/>
<dbReference type="PROSITE" id="PS00626">
    <property type="entry name" value="RCC1_2"/>
    <property type="match status" value="2"/>
</dbReference>
<feature type="repeat" description="RCC1" evidence="15">
    <location>
        <begin position="252"/>
        <end position="306"/>
    </location>
</feature>
<comment type="catalytic activity">
    <reaction evidence="1">
        <text>[E2 ubiquitin-conjugating enzyme]-S-ubiquitinyl-L-cysteine + [acceptor protein]-L-threonine = [E2 ubiquitin-conjugating enzyme]-L-cysteine + [acceptor protein]-3-O-ubiquitinyl-L-threonine.</text>
        <dbReference type="EC" id="2.3.2.33"/>
    </reaction>
</comment>
<feature type="compositionally biased region" description="Basic and acidic residues" evidence="16">
    <location>
        <begin position="1950"/>
        <end position="1961"/>
    </location>
</feature>
<dbReference type="Gene3D" id="2.60.120.820">
    <property type="entry name" value="PHR domain"/>
    <property type="match status" value="2"/>
</dbReference>
<accession>A0A1X7UCF6</accession>
<dbReference type="InterPro" id="IPR001841">
    <property type="entry name" value="Znf_RING"/>
</dbReference>
<feature type="compositionally biased region" description="Gly residues" evidence="16">
    <location>
        <begin position="1962"/>
        <end position="1971"/>
    </location>
</feature>
<feature type="domain" description="DOC" evidence="18">
    <location>
        <begin position="2411"/>
        <end position="2591"/>
    </location>
</feature>
<keyword evidence="12" id="KW-0966">Cell projection</keyword>
<dbReference type="CDD" id="cd16463">
    <property type="entry name" value="RING-H2_PHR"/>
    <property type="match status" value="1"/>
</dbReference>
<evidence type="ECO:0000256" key="4">
    <source>
        <dbReference type="ARBA" id="ARBA00005415"/>
    </source>
</evidence>
<feature type="region of interest" description="Disordered" evidence="16">
    <location>
        <begin position="143"/>
        <end position="166"/>
    </location>
</feature>
<evidence type="ECO:0000256" key="9">
    <source>
        <dbReference type="ARBA" id="ARBA00022771"/>
    </source>
</evidence>
<dbReference type="Pfam" id="PF00415">
    <property type="entry name" value="RCC1"/>
    <property type="match status" value="2"/>
</dbReference>
<feature type="repeat" description="Filamin" evidence="13">
    <location>
        <begin position="1356"/>
        <end position="1441"/>
    </location>
</feature>
<comment type="subcellular location">
    <subcellularLocation>
        <location evidence="2">Cell projection</location>
        <location evidence="2">Axon</location>
    </subcellularLocation>
</comment>
<feature type="compositionally biased region" description="Polar residues" evidence="16">
    <location>
        <begin position="1696"/>
        <end position="1706"/>
    </location>
</feature>
<keyword evidence="8" id="KW-0677">Repeat</keyword>
<dbReference type="CDD" id="cd19799">
    <property type="entry name" value="Bbox2_MYCBP2"/>
    <property type="match status" value="1"/>
</dbReference>
<dbReference type="PANTHER" id="PTHR45943">
    <property type="entry name" value="E3 UBIQUITIN-PROTEIN LIGASE MYCBP2"/>
    <property type="match status" value="1"/>
</dbReference>
<comment type="similarity">
    <text evidence="4">Belongs to the RING-Cys relay (RCR) family.</text>
</comment>
<dbReference type="GO" id="GO:0008270">
    <property type="term" value="F:zinc ion binding"/>
    <property type="evidence" value="ECO:0007669"/>
    <property type="project" value="UniProtKB-KW"/>
</dbReference>
<feature type="compositionally biased region" description="Basic and acidic residues" evidence="16">
    <location>
        <begin position="1733"/>
        <end position="1774"/>
    </location>
</feature>
<evidence type="ECO:0000256" key="1">
    <source>
        <dbReference type="ARBA" id="ARBA00000333"/>
    </source>
</evidence>
<feature type="region of interest" description="Disordered" evidence="16">
    <location>
        <begin position="1443"/>
        <end position="1471"/>
    </location>
</feature>
<evidence type="ECO:0000256" key="11">
    <source>
        <dbReference type="ARBA" id="ARBA00022833"/>
    </source>
</evidence>
<name>A0A1X7UCF6_AMPQE</name>
<feature type="compositionally biased region" description="Acidic residues" evidence="16">
    <location>
        <begin position="1451"/>
        <end position="1471"/>
    </location>
</feature>
<dbReference type="InterPro" id="IPR008979">
    <property type="entry name" value="Galactose-bd-like_sf"/>
</dbReference>
<feature type="compositionally biased region" description="Polar residues" evidence="16">
    <location>
        <begin position="2693"/>
        <end position="2702"/>
    </location>
</feature>
<dbReference type="PROSITE" id="PS50012">
    <property type="entry name" value="RCC1_3"/>
    <property type="match status" value="2"/>
</dbReference>
<dbReference type="PROSITE" id="PS50089">
    <property type="entry name" value="ZF_RING_2"/>
    <property type="match status" value="1"/>
</dbReference>
<dbReference type="InterPro" id="IPR017868">
    <property type="entry name" value="Filamin/ABP280_repeat-like"/>
</dbReference>